<feature type="region of interest" description="Disordered" evidence="1">
    <location>
        <begin position="163"/>
        <end position="184"/>
    </location>
</feature>
<evidence type="ECO:0000313" key="2">
    <source>
        <dbReference type="EMBL" id="MEE6263040.1"/>
    </source>
</evidence>
<accession>A0ABU7S2K3</accession>
<evidence type="ECO:0008006" key="4">
    <source>
        <dbReference type="Google" id="ProtNLM"/>
    </source>
</evidence>
<comment type="caution">
    <text evidence="2">The sequence shown here is derived from an EMBL/GenBank/DDBJ whole genome shotgun (WGS) entry which is preliminary data.</text>
</comment>
<evidence type="ECO:0000313" key="3">
    <source>
        <dbReference type="Proteomes" id="UP001332243"/>
    </source>
</evidence>
<dbReference type="Proteomes" id="UP001332243">
    <property type="component" value="Unassembled WGS sequence"/>
</dbReference>
<protein>
    <recommendedName>
        <fullName evidence="4">Lipoprotein</fullName>
    </recommendedName>
</protein>
<gene>
    <name evidence="2" type="ORF">V1633_31635</name>
</gene>
<reference evidence="2 3" key="1">
    <citation type="submission" date="2024-01" db="EMBL/GenBank/DDBJ databases">
        <title>Genome insights into Plantactinospora sonchi sp. nov.</title>
        <authorList>
            <person name="Wang L."/>
        </authorList>
    </citation>
    <scope>NUCLEOTIDE SEQUENCE [LARGE SCALE GENOMIC DNA]</scope>
    <source>
        <strain evidence="2 3">NEAU-QY2</strain>
    </source>
</reference>
<organism evidence="2 3">
    <name type="scientific">Plantactinospora sonchi</name>
    <dbReference type="NCBI Taxonomy" id="1544735"/>
    <lineage>
        <taxon>Bacteria</taxon>
        <taxon>Bacillati</taxon>
        <taxon>Actinomycetota</taxon>
        <taxon>Actinomycetes</taxon>
        <taxon>Micromonosporales</taxon>
        <taxon>Micromonosporaceae</taxon>
        <taxon>Plantactinospora</taxon>
    </lineage>
</organism>
<dbReference type="RefSeq" id="WP_331217978.1">
    <property type="nucleotide sequence ID" value="NZ_JAZGQK010000034.1"/>
</dbReference>
<evidence type="ECO:0000256" key="1">
    <source>
        <dbReference type="SAM" id="MobiDB-lite"/>
    </source>
</evidence>
<dbReference type="EMBL" id="JAZGQK010000034">
    <property type="protein sequence ID" value="MEE6263040.1"/>
    <property type="molecule type" value="Genomic_DNA"/>
</dbReference>
<name>A0ABU7S2K3_9ACTN</name>
<sequence length="508" mass="52238">MSGWRRSGPLLLVALLTVGTGACGIRSGGAEHGAGAAGGTSARTYGYGPVRDGSVTYQPDVVLVDGGPDRIRSASADGLTWTIDRNAPGADDLEPGRIMYATSRAVGRVVRTRAAGDDLAVTLAPVTLTDVFRDADFRSDRVLDDATLVYQEVPELPGAVSVPTAERAPADATTPVGSATGDRGTTTAALASTVGAGGSRAGFGDGAQTLLALAPVRLAPASGGKLPPARERNFTVSVGEWEAQPYRVPGKLGIKIGYAAHENLKVYIDFAMNVDQLRVRSAMSIVDGVVGGGTTFAIDGVKSISVDVSAGAANGADDNRKIRVEVPIEMNFPIPGQPLVYSNTWKFIVTTGLSGRNTTVKAAGEWAVNGVLGVIDGVPQKPTLSVVRSIMDSITGISVGPSGLAFAVEMKMGLGVGVPAAFAGLYVKLVVDLGVTNGSALGAPLARCVSASLNAKLGGGAGLNVSSTAWKEIQKLLPKTVKFELESERLWPIHRASQTLPNVPLCVG</sequence>
<proteinExistence type="predicted"/>
<dbReference type="PROSITE" id="PS51257">
    <property type="entry name" value="PROKAR_LIPOPROTEIN"/>
    <property type="match status" value="1"/>
</dbReference>
<keyword evidence="3" id="KW-1185">Reference proteome</keyword>